<sequence>MTFTRSQPSSQPPSGGCVKNMVTSILKGLVVLYQRFISPLKAPSCRFYPTCSHYSLQALEKYGPLKGLWLTAVRILKCHPFHPGGYDPVK</sequence>
<keyword evidence="1" id="KW-1003">Cell membrane</keyword>
<dbReference type="HAMAP" id="MF_00386">
    <property type="entry name" value="UPF0161_YidD"/>
    <property type="match status" value="1"/>
</dbReference>
<comment type="similarity">
    <text evidence="1">Belongs to the UPF0161 family.</text>
</comment>
<dbReference type="EMBL" id="SRSC01000001">
    <property type="protein sequence ID" value="TGU74657.1"/>
    <property type="molecule type" value="Genomic_DNA"/>
</dbReference>
<comment type="function">
    <text evidence="1">Could be involved in insertion of integral membrane proteins into the membrane.</text>
</comment>
<comment type="subcellular location">
    <subcellularLocation>
        <location evidence="1">Cell membrane</location>
        <topology evidence="1">Peripheral membrane protein</topology>
        <orientation evidence="1">Cytoplasmic side</orientation>
    </subcellularLocation>
</comment>
<keyword evidence="1" id="KW-0472">Membrane</keyword>
<evidence type="ECO:0000313" key="2">
    <source>
        <dbReference type="EMBL" id="TGU74657.1"/>
    </source>
</evidence>
<dbReference type="SMART" id="SM01234">
    <property type="entry name" value="Haemolytic"/>
    <property type="match status" value="1"/>
</dbReference>
<protein>
    <recommendedName>
        <fullName evidence="1">Putative membrane protein insertion efficiency factor</fullName>
    </recommendedName>
</protein>
<dbReference type="InterPro" id="IPR002696">
    <property type="entry name" value="Membr_insert_effic_factor_YidD"/>
</dbReference>
<name>A0A4S1CLL2_9BACT</name>
<dbReference type="PANTHER" id="PTHR33383:SF1">
    <property type="entry name" value="MEMBRANE PROTEIN INSERTION EFFICIENCY FACTOR-RELATED"/>
    <property type="match status" value="1"/>
</dbReference>
<dbReference type="Pfam" id="PF01809">
    <property type="entry name" value="YidD"/>
    <property type="match status" value="1"/>
</dbReference>
<keyword evidence="3" id="KW-1185">Reference proteome</keyword>
<dbReference type="PANTHER" id="PTHR33383">
    <property type="entry name" value="MEMBRANE PROTEIN INSERTION EFFICIENCY FACTOR-RELATED"/>
    <property type="match status" value="1"/>
</dbReference>
<dbReference type="Proteomes" id="UP000306416">
    <property type="component" value="Unassembled WGS sequence"/>
</dbReference>
<evidence type="ECO:0000256" key="1">
    <source>
        <dbReference type="HAMAP-Rule" id="MF_00386"/>
    </source>
</evidence>
<dbReference type="GO" id="GO:0005886">
    <property type="term" value="C:plasma membrane"/>
    <property type="evidence" value="ECO:0007669"/>
    <property type="project" value="UniProtKB-SubCell"/>
</dbReference>
<evidence type="ECO:0000313" key="3">
    <source>
        <dbReference type="Proteomes" id="UP000306416"/>
    </source>
</evidence>
<organism evidence="2 3">
    <name type="scientific">Geomonas terrae</name>
    <dbReference type="NCBI Taxonomy" id="2562681"/>
    <lineage>
        <taxon>Bacteria</taxon>
        <taxon>Pseudomonadati</taxon>
        <taxon>Thermodesulfobacteriota</taxon>
        <taxon>Desulfuromonadia</taxon>
        <taxon>Geobacterales</taxon>
        <taxon>Geobacteraceae</taxon>
        <taxon>Geomonas</taxon>
    </lineage>
</organism>
<gene>
    <name evidence="2" type="primary">yidD</name>
    <name evidence="2" type="ORF">E4633_04125</name>
</gene>
<dbReference type="NCBIfam" id="TIGR00278">
    <property type="entry name" value="membrane protein insertion efficiency factor YidD"/>
    <property type="match status" value="1"/>
</dbReference>
<proteinExistence type="inferred from homology"/>
<dbReference type="AlphaFoldDB" id="A0A4S1CLL2"/>
<reference evidence="2 3" key="1">
    <citation type="submission" date="2019-04" db="EMBL/GenBank/DDBJ databases">
        <title>Geobacter oryzae sp. nov., ferric-reducing bacteria isolated from paddy soil.</title>
        <authorList>
            <person name="Xu Z."/>
            <person name="Masuda Y."/>
            <person name="Itoh H."/>
            <person name="Senoo K."/>
        </authorList>
    </citation>
    <scope>NUCLEOTIDE SEQUENCE [LARGE SCALE GENOMIC DNA]</scope>
    <source>
        <strain evidence="2 3">Red111</strain>
    </source>
</reference>
<accession>A0A4S1CLL2</accession>
<comment type="caution">
    <text evidence="2">The sequence shown here is derived from an EMBL/GenBank/DDBJ whole genome shotgun (WGS) entry which is preliminary data.</text>
</comment>